<dbReference type="OrthoDB" id="410104at2759"/>
<dbReference type="InterPro" id="IPR005502">
    <property type="entry name" value="Ribosyl_crysJ1"/>
</dbReference>
<dbReference type="GO" id="GO:0016787">
    <property type="term" value="F:hydrolase activity"/>
    <property type="evidence" value="ECO:0007669"/>
    <property type="project" value="UniProtKB-KW"/>
</dbReference>
<dbReference type="Proteomes" id="UP000239899">
    <property type="component" value="Unassembled WGS sequence"/>
</dbReference>
<dbReference type="InterPro" id="IPR050792">
    <property type="entry name" value="ADP-ribosylglycohydrolase"/>
</dbReference>
<feature type="binding site" evidence="1">
    <location>
        <position position="55"/>
    </location>
    <ligand>
        <name>Mg(2+)</name>
        <dbReference type="ChEBI" id="CHEBI:18420"/>
        <label>1</label>
    </ligand>
</feature>
<feature type="binding site" evidence="1">
    <location>
        <position position="281"/>
    </location>
    <ligand>
        <name>Mg(2+)</name>
        <dbReference type="ChEBI" id="CHEBI:18420"/>
        <label>1</label>
    </ligand>
</feature>
<comment type="cofactor">
    <cofactor evidence="1">
        <name>Mg(2+)</name>
        <dbReference type="ChEBI" id="CHEBI:18420"/>
    </cofactor>
    <text evidence="1">Binds 2 magnesium ions per subunit.</text>
</comment>
<dbReference type="EMBL" id="LHPG02000019">
    <property type="protein sequence ID" value="PRW32631.1"/>
    <property type="molecule type" value="Genomic_DNA"/>
</dbReference>
<proteinExistence type="predicted"/>
<feature type="binding site" evidence="1">
    <location>
        <position position="282"/>
    </location>
    <ligand>
        <name>Mg(2+)</name>
        <dbReference type="ChEBI" id="CHEBI:18420"/>
        <label>1</label>
    </ligand>
</feature>
<dbReference type="SUPFAM" id="SSF101478">
    <property type="entry name" value="ADP-ribosylglycohydrolase"/>
    <property type="match status" value="1"/>
</dbReference>
<evidence type="ECO:0000256" key="1">
    <source>
        <dbReference type="PIRSR" id="PIRSR605502-1"/>
    </source>
</evidence>
<dbReference type="STRING" id="3076.A0A2P6TF81"/>
<protein>
    <submittedName>
        <fullName evidence="2">ADP-ribosyl glycohydrolase</fullName>
    </submittedName>
</protein>
<feature type="binding site" evidence="1">
    <location>
        <position position="279"/>
    </location>
    <ligand>
        <name>Mg(2+)</name>
        <dbReference type="ChEBI" id="CHEBI:18420"/>
        <label>1</label>
    </ligand>
</feature>
<dbReference type="AlphaFoldDB" id="A0A2P6TF81"/>
<dbReference type="GO" id="GO:0046872">
    <property type="term" value="F:metal ion binding"/>
    <property type="evidence" value="ECO:0007669"/>
    <property type="project" value="UniProtKB-KW"/>
</dbReference>
<feature type="binding site" evidence="1">
    <location>
        <position position="54"/>
    </location>
    <ligand>
        <name>Mg(2+)</name>
        <dbReference type="ChEBI" id="CHEBI:18420"/>
        <label>1</label>
    </ligand>
</feature>
<evidence type="ECO:0000313" key="2">
    <source>
        <dbReference type="EMBL" id="PRW32631.1"/>
    </source>
</evidence>
<name>A0A2P6TF81_CHLSO</name>
<accession>A0A2P6TF81</accession>
<dbReference type="SUPFAM" id="SSF57414">
    <property type="entry name" value="Hairpin loop containing domain-like"/>
    <property type="match status" value="1"/>
</dbReference>
<reference evidence="2 3" key="1">
    <citation type="journal article" date="2018" name="Plant J.">
        <title>Genome sequences of Chlorella sorokiniana UTEX 1602 and Micractinium conductrix SAG 241.80: implications to maltose excretion by a green alga.</title>
        <authorList>
            <person name="Arriola M.B."/>
            <person name="Velmurugan N."/>
            <person name="Zhang Y."/>
            <person name="Plunkett M.H."/>
            <person name="Hondzo H."/>
            <person name="Barney B.M."/>
        </authorList>
    </citation>
    <scope>NUCLEOTIDE SEQUENCE [LARGE SCALE GENOMIC DNA]</scope>
    <source>
        <strain evidence="3">UTEX 1602</strain>
    </source>
</reference>
<comment type="caution">
    <text evidence="2">The sequence shown here is derived from an EMBL/GenBank/DDBJ whole genome shotgun (WGS) entry which is preliminary data.</text>
</comment>
<organism evidence="2 3">
    <name type="scientific">Chlorella sorokiniana</name>
    <name type="common">Freshwater green alga</name>
    <dbReference type="NCBI Taxonomy" id="3076"/>
    <lineage>
        <taxon>Eukaryota</taxon>
        <taxon>Viridiplantae</taxon>
        <taxon>Chlorophyta</taxon>
        <taxon>core chlorophytes</taxon>
        <taxon>Trebouxiophyceae</taxon>
        <taxon>Chlorellales</taxon>
        <taxon>Chlorellaceae</taxon>
        <taxon>Chlorella clade</taxon>
        <taxon>Chlorella</taxon>
    </lineage>
</organism>
<dbReference type="InterPro" id="IPR036705">
    <property type="entry name" value="Ribosyl_crysJ1_sf"/>
</dbReference>
<evidence type="ECO:0000313" key="3">
    <source>
        <dbReference type="Proteomes" id="UP000239899"/>
    </source>
</evidence>
<dbReference type="Pfam" id="PF03747">
    <property type="entry name" value="ADP_ribosyl_GH"/>
    <property type="match status" value="1"/>
</dbReference>
<sequence>MDRALGCLLGLAVGDAAGATLEGRGAQLVPPAAARAALRMPGSAMPYLGRGQVTDDTELTICLARGLAGHGPIGGFPLESVARQYSFWHDAGAFGGGQTCQIAFSTPLEPDRAKWLQPEGPGSAAAPSLAARMQARSLRWCSESKANGALMRAAPLAVWGHRLPPATLAECAALDASLSHPNPTCGEASAAYVIALARLIARPGDAAGALAAACDWARDCAGGEVQEWLLTDSQQPLESIPCLESAGFVKHAFTLAFHHLRRQTPFVDGIEQTICRGGDTDTNAAIVGGMLGALKGDGSLCMSGTYNKMLCERCQTEILNLNDCTMPICHLCSVRGQLGSGKGGQPTCTAPKAGHVWPGTAVAVLKDVQTYQDCCRECNDRPECRRFHVGGNTCSLFVDTVGAAKPVPTRGGRAGGATWQAGAKRV</sequence>
<keyword evidence="1" id="KW-0479">Metal-binding</keyword>
<keyword evidence="3" id="KW-1185">Reference proteome</keyword>
<dbReference type="PANTHER" id="PTHR16222">
    <property type="entry name" value="ADP-RIBOSYLGLYCOHYDROLASE"/>
    <property type="match status" value="1"/>
</dbReference>
<keyword evidence="1" id="KW-0460">Magnesium</keyword>
<feature type="binding site" evidence="1">
    <location>
        <position position="56"/>
    </location>
    <ligand>
        <name>Mg(2+)</name>
        <dbReference type="ChEBI" id="CHEBI:18420"/>
        <label>1</label>
    </ligand>
</feature>
<gene>
    <name evidence="2" type="ORF">C2E21_8278</name>
</gene>
<dbReference type="Gene3D" id="1.10.4080.10">
    <property type="entry name" value="ADP-ribosylation/Crystallin J1"/>
    <property type="match status" value="1"/>
</dbReference>
<dbReference type="PANTHER" id="PTHR16222:SF35">
    <property type="entry name" value="ADP-RIBOSYLGLYCOHYDROLASE"/>
    <property type="match status" value="1"/>
</dbReference>